<accession>T1JV77</accession>
<protein>
    <submittedName>
        <fullName evidence="1">Uncharacterized protein</fullName>
    </submittedName>
</protein>
<evidence type="ECO:0000313" key="1">
    <source>
        <dbReference type="EnsemblMetazoa" id="tetur02g03610.1"/>
    </source>
</evidence>
<dbReference type="HOGENOM" id="CLU_2797213_0_0_1"/>
<dbReference type="Proteomes" id="UP000015104">
    <property type="component" value="Unassembled WGS sequence"/>
</dbReference>
<proteinExistence type="predicted"/>
<sequence length="68" mass="7874">MAFLEFPAKYSPKPTYQPFQHDVSVKSFLVTTIDSFWADSTLPASSKWIVTQLSDDIDHKRFCLKQSF</sequence>
<dbReference type="EnsemblMetazoa" id="tetur02g03610.1">
    <property type="protein sequence ID" value="tetur02g03610.1"/>
    <property type="gene ID" value="tetur02g03610"/>
</dbReference>
<dbReference type="AlphaFoldDB" id="T1JV77"/>
<dbReference type="EMBL" id="CAEY01000792">
    <property type="status" value="NOT_ANNOTATED_CDS"/>
    <property type="molecule type" value="Genomic_DNA"/>
</dbReference>
<organism evidence="1 2">
    <name type="scientific">Tetranychus urticae</name>
    <name type="common">Two-spotted spider mite</name>
    <dbReference type="NCBI Taxonomy" id="32264"/>
    <lineage>
        <taxon>Eukaryota</taxon>
        <taxon>Metazoa</taxon>
        <taxon>Ecdysozoa</taxon>
        <taxon>Arthropoda</taxon>
        <taxon>Chelicerata</taxon>
        <taxon>Arachnida</taxon>
        <taxon>Acari</taxon>
        <taxon>Acariformes</taxon>
        <taxon>Trombidiformes</taxon>
        <taxon>Prostigmata</taxon>
        <taxon>Eleutherengona</taxon>
        <taxon>Raphignathae</taxon>
        <taxon>Tetranychoidea</taxon>
        <taxon>Tetranychidae</taxon>
        <taxon>Tetranychus</taxon>
    </lineage>
</organism>
<name>T1JV77_TETUR</name>
<reference evidence="1" key="2">
    <citation type="submission" date="2015-06" db="UniProtKB">
        <authorList>
            <consortium name="EnsemblMetazoa"/>
        </authorList>
    </citation>
    <scope>IDENTIFICATION</scope>
</reference>
<evidence type="ECO:0000313" key="2">
    <source>
        <dbReference type="Proteomes" id="UP000015104"/>
    </source>
</evidence>
<keyword evidence="2" id="KW-1185">Reference proteome</keyword>
<reference evidence="2" key="1">
    <citation type="submission" date="2011-08" db="EMBL/GenBank/DDBJ databases">
        <authorList>
            <person name="Rombauts S."/>
        </authorList>
    </citation>
    <scope>NUCLEOTIDE SEQUENCE</scope>
    <source>
        <strain evidence="2">London</strain>
    </source>
</reference>